<proteinExistence type="predicted"/>
<reference evidence="1 2" key="1">
    <citation type="submission" date="2015-11" db="EMBL/GenBank/DDBJ databases">
        <title>Genomic analysis of 38 Legionella species identifies large and diverse effector repertoires.</title>
        <authorList>
            <person name="Burstein D."/>
            <person name="Amaro F."/>
            <person name="Zusman T."/>
            <person name="Lifshitz Z."/>
            <person name="Cohen O."/>
            <person name="Gilbert J.A."/>
            <person name="Pupko T."/>
            <person name="Shuman H.A."/>
            <person name="Segal G."/>
        </authorList>
    </citation>
    <scope>NUCLEOTIDE SEQUENCE [LARGE SCALE GENOMIC DNA]</scope>
    <source>
        <strain evidence="1 2">ATCC 49180</strain>
    </source>
</reference>
<comment type="caution">
    <text evidence="1">The sequence shown here is derived from an EMBL/GenBank/DDBJ whole genome shotgun (WGS) entry which is preliminary data.</text>
</comment>
<dbReference type="InterPro" id="IPR011250">
    <property type="entry name" value="OMP/PagP_B-barrel"/>
</dbReference>
<accession>A0A0W0ZXB1</accession>
<name>A0A0W0ZXB1_9GAMM</name>
<dbReference type="SUPFAM" id="SSF56925">
    <property type="entry name" value="OMPA-like"/>
    <property type="match status" value="1"/>
</dbReference>
<dbReference type="PATRIC" id="fig|40335.7.peg.1498"/>
<dbReference type="AlphaFoldDB" id="A0A0W0ZXB1"/>
<gene>
    <name evidence="1" type="ORF">Ltuc_1408</name>
</gene>
<sequence length="272" mass="30514">MRWNLFYSTAITLLLVIGNPSFSKNIKNIQNGLPPSIFNSQGNWFISLGGGGQFPDLNSHMKVNNNSGFPEPFDHDRYSIANDNGGVIAASIGRHWQNNNFWLPSYSLGLFWQYFFKTHIHGEITQYSLPEFTNYNYNLDFVSNLLLASGKINLFQYRIFSPYINGGIGSSFNNVSNYCEKAFSGVTPRVSPEFRDSNISEFAYNLGAGIDIQVLPQLILSIGYLYQDLGPISSGNGINTWAEQSLNPGSYRSNEVLVTATYLFGREKSFVK</sequence>
<dbReference type="Proteomes" id="UP000054693">
    <property type="component" value="Unassembled WGS sequence"/>
</dbReference>
<evidence type="ECO:0000313" key="2">
    <source>
        <dbReference type="Proteomes" id="UP000054693"/>
    </source>
</evidence>
<dbReference type="RefSeq" id="WP_058520587.1">
    <property type="nucleotide sequence ID" value="NZ_CAAAIP010000001.1"/>
</dbReference>
<dbReference type="EMBL" id="LNZA01000001">
    <property type="protein sequence ID" value="KTD73561.1"/>
    <property type="molecule type" value="Genomic_DNA"/>
</dbReference>
<keyword evidence="2" id="KW-1185">Reference proteome</keyword>
<protein>
    <recommendedName>
        <fullName evidence="3">Opacity protein and related surface antigens</fullName>
    </recommendedName>
</protein>
<organism evidence="1 2">
    <name type="scientific">Legionella tucsonensis</name>
    <dbReference type="NCBI Taxonomy" id="40335"/>
    <lineage>
        <taxon>Bacteria</taxon>
        <taxon>Pseudomonadati</taxon>
        <taxon>Pseudomonadota</taxon>
        <taxon>Gammaproteobacteria</taxon>
        <taxon>Legionellales</taxon>
        <taxon>Legionellaceae</taxon>
        <taxon>Legionella</taxon>
    </lineage>
</organism>
<evidence type="ECO:0000313" key="1">
    <source>
        <dbReference type="EMBL" id="KTD73561.1"/>
    </source>
</evidence>
<evidence type="ECO:0008006" key="3">
    <source>
        <dbReference type="Google" id="ProtNLM"/>
    </source>
</evidence>
<dbReference type="Gene3D" id="2.40.160.20">
    <property type="match status" value="1"/>
</dbReference>
<dbReference type="OrthoDB" id="5652104at2"/>